<accession>A0ABM7UXY1</accession>
<evidence type="ECO:0000259" key="2">
    <source>
        <dbReference type="Pfam" id="PF18962"/>
    </source>
</evidence>
<organism evidence="3 4">
    <name type="scientific">Flavobacterium ammonificans</name>
    <dbReference type="NCBI Taxonomy" id="1751056"/>
    <lineage>
        <taxon>Bacteria</taxon>
        <taxon>Pseudomonadati</taxon>
        <taxon>Bacteroidota</taxon>
        <taxon>Flavobacteriia</taxon>
        <taxon>Flavobacteriales</taxon>
        <taxon>Flavobacteriaceae</taxon>
        <taxon>Flavobacterium</taxon>
    </lineage>
</organism>
<evidence type="ECO:0000313" key="4">
    <source>
        <dbReference type="Proteomes" id="UP001319865"/>
    </source>
</evidence>
<keyword evidence="4" id="KW-1185">Reference proteome</keyword>
<dbReference type="Proteomes" id="UP001319865">
    <property type="component" value="Chromosome"/>
</dbReference>
<sequence length="161" mass="17712">MHKIILFLFFCTTTWSQKIHHQVVSSQGVTQKLPNGMIVAQSVGQANAAIGNFKNNTMAIGQGYIQSYGKAKFTSPTKTLISVVAYPNPVVDQVNFKFSSNMGTTAIISLFDNRGRLVHSEKQAIDQEAASLSLAFLAEGVYFAKIETKDHHFSTKILKSK</sequence>
<evidence type="ECO:0000313" key="3">
    <source>
        <dbReference type="EMBL" id="BDB52335.1"/>
    </source>
</evidence>
<reference evidence="3 4" key="1">
    <citation type="journal article" date="2022" name="Int. J. Syst. Evol. Microbiol.">
        <title>Flavobacterium ammonificans sp. nov. and Flavobacterium ammoniigenes sp. nov., ammonifying bacteria isolated from surface river water.</title>
        <authorList>
            <person name="Watanabe K."/>
            <person name="Kitamura T."/>
            <person name="Ogata Y."/>
            <person name="Shindo C."/>
            <person name="Suda W."/>
        </authorList>
    </citation>
    <scope>NUCLEOTIDE SEQUENCE [LARGE SCALE GENOMIC DNA]</scope>
    <source>
        <strain evidence="3 4">GENT11</strain>
    </source>
</reference>
<dbReference type="InterPro" id="IPR026444">
    <property type="entry name" value="Secre_tail"/>
</dbReference>
<evidence type="ECO:0000256" key="1">
    <source>
        <dbReference type="ARBA" id="ARBA00022729"/>
    </source>
</evidence>
<dbReference type="EMBL" id="AP025183">
    <property type="protein sequence ID" value="BDB52335.1"/>
    <property type="molecule type" value="Genomic_DNA"/>
</dbReference>
<proteinExistence type="predicted"/>
<keyword evidence="1" id="KW-0732">Signal</keyword>
<gene>
    <name evidence="3" type="ORF">GENT11_06470</name>
</gene>
<dbReference type="NCBIfam" id="TIGR04183">
    <property type="entry name" value="Por_Secre_tail"/>
    <property type="match status" value="1"/>
</dbReference>
<dbReference type="RefSeq" id="WP_229331056.1">
    <property type="nucleotide sequence ID" value="NZ_AP025183.1"/>
</dbReference>
<name>A0ABM7UXY1_9FLAO</name>
<reference evidence="3 4" key="2">
    <citation type="journal article" date="2022" name="Microorganisms">
        <title>Complete Genome Sequences of Two Flavobacterium ammonificans Strains and a Flavobacterium ammoniigenes Strain of Ammonifying Bacterioplankton Isolated from Surface River Water.</title>
        <authorList>
            <person name="Suda W."/>
            <person name="Ogata Y."/>
            <person name="Shindo C."/>
            <person name="Watanabe K."/>
        </authorList>
    </citation>
    <scope>NUCLEOTIDE SEQUENCE [LARGE SCALE GENOMIC DNA]</scope>
    <source>
        <strain evidence="3 4">GENT11</strain>
    </source>
</reference>
<feature type="domain" description="Secretion system C-terminal sorting" evidence="2">
    <location>
        <begin position="86"/>
        <end position="157"/>
    </location>
</feature>
<dbReference type="Pfam" id="PF18962">
    <property type="entry name" value="Por_Secre_tail"/>
    <property type="match status" value="1"/>
</dbReference>
<protein>
    <recommendedName>
        <fullName evidence="2">Secretion system C-terminal sorting domain-containing protein</fullName>
    </recommendedName>
</protein>